<keyword evidence="3" id="KW-0328">Glycosyltransferase</keyword>
<keyword evidence="4" id="KW-0808">Transferase</keyword>
<evidence type="ECO:0000256" key="5">
    <source>
        <dbReference type="ARBA" id="ARBA00023034"/>
    </source>
</evidence>
<keyword evidence="6" id="KW-0325">Glycoprotein</keyword>
<dbReference type="GO" id="GO:0016763">
    <property type="term" value="F:pentosyltransferase activity"/>
    <property type="evidence" value="ECO:0007669"/>
    <property type="project" value="UniProtKB-ARBA"/>
</dbReference>
<reference evidence="9" key="1">
    <citation type="journal article" date="2013" name="Nat. Commun.">
        <title>Whole-genome sequencing of Oryza brachyantha reveals mechanisms underlying Oryza genome evolution.</title>
        <authorList>
            <person name="Chen J."/>
            <person name="Huang Q."/>
            <person name="Gao D."/>
            <person name="Wang J."/>
            <person name="Lang Y."/>
            <person name="Liu T."/>
            <person name="Li B."/>
            <person name="Bai Z."/>
            <person name="Luis Goicoechea J."/>
            <person name="Liang C."/>
            <person name="Chen C."/>
            <person name="Zhang W."/>
            <person name="Sun S."/>
            <person name="Liao Y."/>
            <person name="Zhang X."/>
            <person name="Yang L."/>
            <person name="Song C."/>
            <person name="Wang M."/>
            <person name="Shi J."/>
            <person name="Liu G."/>
            <person name="Liu J."/>
            <person name="Zhou H."/>
            <person name="Zhou W."/>
            <person name="Yu Q."/>
            <person name="An N."/>
            <person name="Chen Y."/>
            <person name="Cai Q."/>
            <person name="Wang B."/>
            <person name="Liu B."/>
            <person name="Min J."/>
            <person name="Huang Y."/>
            <person name="Wu H."/>
            <person name="Li Z."/>
            <person name="Zhang Y."/>
            <person name="Yin Y."/>
            <person name="Song W."/>
            <person name="Jiang J."/>
            <person name="Jackson S.A."/>
            <person name="Wing R.A."/>
            <person name="Wang J."/>
            <person name="Chen M."/>
        </authorList>
    </citation>
    <scope>NUCLEOTIDE SEQUENCE [LARGE SCALE GENOMIC DNA]</scope>
    <source>
        <strain evidence="9">cv. IRGC 101232</strain>
    </source>
</reference>
<evidence type="ECO:0000256" key="3">
    <source>
        <dbReference type="ARBA" id="ARBA00022676"/>
    </source>
</evidence>
<keyword evidence="7" id="KW-0472">Membrane</keyword>
<dbReference type="eggNOG" id="KOG4698">
    <property type="taxonomic scope" value="Eukaryota"/>
</dbReference>
<feature type="transmembrane region" description="Helical" evidence="7">
    <location>
        <begin position="67"/>
        <end position="92"/>
    </location>
</feature>
<organism evidence="9">
    <name type="scientific">Oryza brachyantha</name>
    <name type="common">malo sina</name>
    <dbReference type="NCBI Taxonomy" id="4533"/>
    <lineage>
        <taxon>Eukaryota</taxon>
        <taxon>Viridiplantae</taxon>
        <taxon>Streptophyta</taxon>
        <taxon>Embryophyta</taxon>
        <taxon>Tracheophyta</taxon>
        <taxon>Spermatophyta</taxon>
        <taxon>Magnoliopsida</taxon>
        <taxon>Liliopsida</taxon>
        <taxon>Poales</taxon>
        <taxon>Poaceae</taxon>
        <taxon>BOP clade</taxon>
        <taxon>Oryzoideae</taxon>
        <taxon>Oryzeae</taxon>
        <taxon>Oryzinae</taxon>
        <taxon>Oryza</taxon>
    </lineage>
</organism>
<evidence type="ECO:0000256" key="4">
    <source>
        <dbReference type="ARBA" id="ARBA00022679"/>
    </source>
</evidence>
<dbReference type="Gramene" id="OB07G30240.1">
    <property type="protein sequence ID" value="OB07G30240.1"/>
    <property type="gene ID" value="OB07G30240"/>
</dbReference>
<sequence>MVQQHRIYILQFRKGEQEQEVSCKVSPPKGGAGGRRVMYYYHDYGGGGGGGKSGKTVQPRAFSMRRFFGLLLLSFVSVGTLFVAPVSFFSFVHSDEGGDAAAAAAAKGMAAAAAACSGMGNGSLCCDRTSTRADICFARGDVRMHSASASFQLVSSSSSSGNATAMGEEERIRPYTRKWEANVMATIDEVRLRRVSPGDAARCDVVHDVPAVLFSTGGYTGNVYHEFNDGILPLFVTSNHFRRRVVFVILEYHDWWITKPRLVIVSRTGSRVIENEADVAALAADVGFDVRVIRPERTTELCKIYRELNASDAMVGVHGAAMTHFLFMRPGKILPEESSLSREYPTGDPVLTDPAGVGKRGWDVTKKVYLDRQNVRLDLARFREELVKAHQYLLAGGRRPRPRRDSHQ</sequence>
<evidence type="ECO:0000259" key="8">
    <source>
        <dbReference type="Pfam" id="PF04577"/>
    </source>
</evidence>
<dbReference type="PANTHER" id="PTHR20961:SF68">
    <property type="entry name" value="OS07G0657400 PROTEIN"/>
    <property type="match status" value="1"/>
</dbReference>
<comment type="subcellular location">
    <subcellularLocation>
        <location evidence="1">Golgi apparatus membrane</location>
        <topology evidence="1">Single-pass type II membrane protein</topology>
    </subcellularLocation>
</comment>
<dbReference type="InterPro" id="IPR049625">
    <property type="entry name" value="Glyco_transf_61_cat"/>
</dbReference>
<dbReference type="InterPro" id="IPR007657">
    <property type="entry name" value="Glycosyltransferase_61"/>
</dbReference>
<dbReference type="EnsemblPlants" id="OB07G30240.1">
    <property type="protein sequence ID" value="OB07G30240.1"/>
    <property type="gene ID" value="OB07G30240"/>
</dbReference>
<accession>J3MNP2</accession>
<evidence type="ECO:0000313" key="10">
    <source>
        <dbReference type="Proteomes" id="UP000006038"/>
    </source>
</evidence>
<protein>
    <recommendedName>
        <fullName evidence="8">Glycosyltransferase 61 catalytic domain-containing protein</fullName>
    </recommendedName>
</protein>
<dbReference type="Proteomes" id="UP000006038">
    <property type="component" value="Chromosome 7"/>
</dbReference>
<evidence type="ECO:0000256" key="1">
    <source>
        <dbReference type="ARBA" id="ARBA00004323"/>
    </source>
</evidence>
<dbReference type="OMA" id="MYYYQDY"/>
<dbReference type="GO" id="GO:0000139">
    <property type="term" value="C:Golgi membrane"/>
    <property type="evidence" value="ECO:0007669"/>
    <property type="project" value="UniProtKB-SubCell"/>
</dbReference>
<evidence type="ECO:0000313" key="9">
    <source>
        <dbReference type="EnsemblPlants" id="OB07G30240.1"/>
    </source>
</evidence>
<keyword evidence="7" id="KW-0812">Transmembrane</keyword>
<dbReference type="PANTHER" id="PTHR20961">
    <property type="entry name" value="GLYCOSYLTRANSFERASE"/>
    <property type="match status" value="1"/>
</dbReference>
<reference evidence="9" key="2">
    <citation type="submission" date="2013-04" db="UniProtKB">
        <authorList>
            <consortium name="EnsemblPlants"/>
        </authorList>
    </citation>
    <scope>IDENTIFICATION</scope>
</reference>
<dbReference type="AlphaFoldDB" id="J3MNP2"/>
<dbReference type="HOGENOM" id="CLU_016869_0_3_1"/>
<keyword evidence="5" id="KW-0333">Golgi apparatus</keyword>
<keyword evidence="10" id="KW-1185">Reference proteome</keyword>
<name>J3MNP2_ORYBR</name>
<comment type="pathway">
    <text evidence="2">Glycan metabolism.</text>
</comment>
<evidence type="ECO:0000256" key="2">
    <source>
        <dbReference type="ARBA" id="ARBA00004881"/>
    </source>
</evidence>
<keyword evidence="7" id="KW-1133">Transmembrane helix</keyword>
<proteinExistence type="predicted"/>
<dbReference type="Pfam" id="PF04577">
    <property type="entry name" value="Glyco_transf_61"/>
    <property type="match status" value="1"/>
</dbReference>
<evidence type="ECO:0000256" key="6">
    <source>
        <dbReference type="ARBA" id="ARBA00023180"/>
    </source>
</evidence>
<feature type="domain" description="Glycosyltransferase 61 catalytic" evidence="8">
    <location>
        <begin position="257"/>
        <end position="332"/>
    </location>
</feature>
<dbReference type="STRING" id="4533.J3MNP2"/>
<evidence type="ECO:0000256" key="7">
    <source>
        <dbReference type="SAM" id="Phobius"/>
    </source>
</evidence>